<dbReference type="Gene3D" id="3.40.50.720">
    <property type="entry name" value="NAD(P)-binding Rossmann-like Domain"/>
    <property type="match status" value="1"/>
</dbReference>
<dbReference type="InterPro" id="IPR020904">
    <property type="entry name" value="Sc_DH/Rdtase_CS"/>
</dbReference>
<feature type="domain" description="AB hydrolase-1" evidence="3">
    <location>
        <begin position="28"/>
        <end position="268"/>
    </location>
</feature>
<dbReference type="PROSITE" id="PS00061">
    <property type="entry name" value="ADH_SHORT"/>
    <property type="match status" value="1"/>
</dbReference>
<dbReference type="InterPro" id="IPR000073">
    <property type="entry name" value="AB_hydrolase_1"/>
</dbReference>
<dbReference type="EMBL" id="JADBDY010000001">
    <property type="protein sequence ID" value="MBE1459895.1"/>
    <property type="molecule type" value="Genomic_DNA"/>
</dbReference>
<dbReference type="SUPFAM" id="SSF53474">
    <property type="entry name" value="alpha/beta-Hydrolases"/>
    <property type="match status" value="1"/>
</dbReference>
<protein>
    <submittedName>
        <fullName evidence="4">NAD(P)-dependent dehydrogenase (Short-subunit alcohol dehydrogenase family)/pimeloyl-ACP methyl ester carboxylesterase</fullName>
    </submittedName>
</protein>
<evidence type="ECO:0000256" key="2">
    <source>
        <dbReference type="ARBA" id="ARBA00023002"/>
    </source>
</evidence>
<comment type="similarity">
    <text evidence="1">Belongs to the short-chain dehydrogenases/reductases (SDR) family.</text>
</comment>
<gene>
    <name evidence="4" type="ORF">H4W79_004109</name>
</gene>
<dbReference type="Pfam" id="PF00561">
    <property type="entry name" value="Abhydrolase_1"/>
    <property type="match status" value="1"/>
</dbReference>
<dbReference type="PANTHER" id="PTHR43391">
    <property type="entry name" value="RETINOL DEHYDROGENASE-RELATED"/>
    <property type="match status" value="1"/>
</dbReference>
<dbReference type="RefSeq" id="WP_191274221.1">
    <property type="nucleotide sequence ID" value="NZ_BMXJ01000007.1"/>
</dbReference>
<dbReference type="PRINTS" id="PR00081">
    <property type="entry name" value="GDHRDH"/>
</dbReference>
<keyword evidence="5" id="KW-1185">Reference proteome</keyword>
<dbReference type="InterPro" id="IPR002347">
    <property type="entry name" value="SDR_fam"/>
</dbReference>
<evidence type="ECO:0000259" key="3">
    <source>
        <dbReference type="Pfam" id="PF00561"/>
    </source>
</evidence>
<dbReference type="InterPro" id="IPR029058">
    <property type="entry name" value="AB_hydrolase_fold"/>
</dbReference>
<sequence length="577" mass="61251">MTTRPHRYVTATDGQLLAVYSAGDSTGPTLVLVHGYPDNATVWDALVDELSADHHVVTYDVRGAGRSTAPEDRSGYLLGQLADDLRTVADAVSPDRPVHLVAHDWGSIQTWHAVTEPGHAHRFASFTSVSGPDLDHAGHWLRKAPDGFRNVLRQAVRSSYIGFFGTPGLPEAAWLTGIGGAALSGLERIGGGHRVPARRATRDYLNGLSLYRANMFRRFTRPAGRRTGVPVQVLAPTHDAFMVDQVQSNAGRWADDFRFHRFQGGHWSLRSRPGPVARRVRALVGEIESGAPRPVRNLTAQQARRHGGAFAGQVAVITGAGSGIGRCLAFELAERGARIVAVDVNAPAAERTAELCAMITPGARARRVDVTDSAAVDGLAAWVREEYGVPDMVVNNAGIGVAGPFLEATTEDLERVVDVNLWGVVNGVRAFAPMMVESGGGGRIVNTASAASFLPSRLYGAYSATKAAVLGLSRSLRGELAGRGVSVTAVCPGLINTGIIANARVSGLGEVSGTKDRLNRLYRLRGYTPEKAARRIADALGSAPEIVPVTSEAHIGLALSRLSPAAIRGYARLAPPL</sequence>
<dbReference type="NCBIfam" id="NF004514">
    <property type="entry name" value="PRK05855.1"/>
    <property type="match status" value="1"/>
</dbReference>
<dbReference type="Pfam" id="PF00106">
    <property type="entry name" value="adh_short"/>
    <property type="match status" value="1"/>
</dbReference>
<organism evidence="4 5">
    <name type="scientific">Nocardiopsis terrae</name>
    <dbReference type="NCBI Taxonomy" id="372655"/>
    <lineage>
        <taxon>Bacteria</taxon>
        <taxon>Bacillati</taxon>
        <taxon>Actinomycetota</taxon>
        <taxon>Actinomycetes</taxon>
        <taxon>Streptosporangiales</taxon>
        <taxon>Nocardiopsidaceae</taxon>
        <taxon>Nocardiopsis</taxon>
    </lineage>
</organism>
<evidence type="ECO:0000313" key="5">
    <source>
        <dbReference type="Proteomes" id="UP000598217"/>
    </source>
</evidence>
<dbReference type="PANTHER" id="PTHR43391:SF12">
    <property type="entry name" value="OXIDOREDUCTASE EPHD-RELATED"/>
    <property type="match status" value="1"/>
</dbReference>
<dbReference type="Proteomes" id="UP000598217">
    <property type="component" value="Unassembled WGS sequence"/>
</dbReference>
<dbReference type="Gene3D" id="3.40.50.1820">
    <property type="entry name" value="alpha/beta hydrolase"/>
    <property type="match status" value="1"/>
</dbReference>
<name>A0ABR9HLI3_9ACTN</name>
<comment type="caution">
    <text evidence="4">The sequence shown here is derived from an EMBL/GenBank/DDBJ whole genome shotgun (WGS) entry which is preliminary data.</text>
</comment>
<evidence type="ECO:0000313" key="4">
    <source>
        <dbReference type="EMBL" id="MBE1459895.1"/>
    </source>
</evidence>
<evidence type="ECO:0000256" key="1">
    <source>
        <dbReference type="ARBA" id="ARBA00006484"/>
    </source>
</evidence>
<keyword evidence="2" id="KW-0560">Oxidoreductase</keyword>
<dbReference type="InterPro" id="IPR036291">
    <property type="entry name" value="NAD(P)-bd_dom_sf"/>
</dbReference>
<accession>A0ABR9HLI3</accession>
<dbReference type="SUPFAM" id="SSF51735">
    <property type="entry name" value="NAD(P)-binding Rossmann-fold domains"/>
    <property type="match status" value="1"/>
</dbReference>
<proteinExistence type="inferred from homology"/>
<dbReference type="PRINTS" id="PR00080">
    <property type="entry name" value="SDRFAMILY"/>
</dbReference>
<reference evidence="4 5" key="1">
    <citation type="submission" date="2020-10" db="EMBL/GenBank/DDBJ databases">
        <title>Sequencing the genomes of 1000 actinobacteria strains.</title>
        <authorList>
            <person name="Klenk H.-P."/>
        </authorList>
    </citation>
    <scope>NUCLEOTIDE SEQUENCE [LARGE SCALE GENOMIC DNA]</scope>
    <source>
        <strain evidence="4 5">DSM 45157</strain>
    </source>
</reference>
<dbReference type="CDD" id="cd05233">
    <property type="entry name" value="SDR_c"/>
    <property type="match status" value="1"/>
</dbReference>